<comment type="function">
    <text evidence="11">Subunit e, of the mitochondrial membrane ATP synthase complex (F(1)F(0) ATP synthase or Complex V) that produces ATP from ADP in the presence of a proton gradient across the membrane which is generated by electron transport complexes of the respiratory chain. ATP synthase complex consist of a soluble F(1) head domain - the catalytic core - and a membrane F(1) domain - the membrane proton channel. These two domains are linked by a central stalk rotating inside the F(1) region and a stationary peripheral stalk. During catalysis, ATP synthesis in the catalytic domain of F(1) is coupled via a rotary mechanism of the central stalk subunits to proton translocation. In vivo, can only synthesize ATP although its ATP hydrolase activity can be activated artificially in vitro. Part of the complex F(0) domain.</text>
</comment>
<dbReference type="Pfam" id="PF05680">
    <property type="entry name" value="ATP-synt_E"/>
    <property type="match status" value="1"/>
</dbReference>
<gene>
    <name evidence="13" type="ORF">QBC47DRAFT_382726</name>
</gene>
<dbReference type="GO" id="GO:0045259">
    <property type="term" value="C:proton-transporting ATP synthase complex"/>
    <property type="evidence" value="ECO:0007669"/>
    <property type="project" value="UniProtKB-UniRule"/>
</dbReference>
<evidence type="ECO:0000256" key="6">
    <source>
        <dbReference type="ARBA" id="ARBA00022792"/>
    </source>
</evidence>
<keyword evidence="14" id="KW-1185">Reference proteome</keyword>
<evidence type="ECO:0000256" key="12">
    <source>
        <dbReference type="SAM" id="MobiDB-lite"/>
    </source>
</evidence>
<comment type="similarity">
    <text evidence="2 11">Belongs to the ATPase e subunit family.</text>
</comment>
<name>A0AAJ0BFW0_9PEZI</name>
<evidence type="ECO:0000256" key="3">
    <source>
        <dbReference type="ARBA" id="ARBA00022448"/>
    </source>
</evidence>
<organism evidence="13 14">
    <name type="scientific">Echria macrotheca</name>
    <dbReference type="NCBI Taxonomy" id="438768"/>
    <lineage>
        <taxon>Eukaryota</taxon>
        <taxon>Fungi</taxon>
        <taxon>Dikarya</taxon>
        <taxon>Ascomycota</taxon>
        <taxon>Pezizomycotina</taxon>
        <taxon>Sordariomycetes</taxon>
        <taxon>Sordariomycetidae</taxon>
        <taxon>Sordariales</taxon>
        <taxon>Schizotheciaceae</taxon>
        <taxon>Echria</taxon>
    </lineage>
</organism>
<evidence type="ECO:0000256" key="11">
    <source>
        <dbReference type="RuleBase" id="RU367005"/>
    </source>
</evidence>
<dbReference type="AlphaFoldDB" id="A0AAJ0BFW0"/>
<keyword evidence="9" id="KW-0472">Membrane</keyword>
<evidence type="ECO:0000256" key="4">
    <source>
        <dbReference type="ARBA" id="ARBA00022547"/>
    </source>
</evidence>
<keyword evidence="4 11" id="KW-0138">CF(0)</keyword>
<keyword evidence="5 11" id="KW-0375">Hydrogen ion transport</keyword>
<feature type="compositionally biased region" description="Low complexity" evidence="12">
    <location>
        <begin position="60"/>
        <end position="78"/>
    </location>
</feature>
<reference evidence="13" key="1">
    <citation type="submission" date="2023-06" db="EMBL/GenBank/DDBJ databases">
        <title>Genome-scale phylogeny and comparative genomics of the fungal order Sordariales.</title>
        <authorList>
            <consortium name="Lawrence Berkeley National Laboratory"/>
            <person name="Hensen N."/>
            <person name="Bonometti L."/>
            <person name="Westerberg I."/>
            <person name="Brannstrom I.O."/>
            <person name="Guillou S."/>
            <person name="Cros-Aarteil S."/>
            <person name="Calhoun S."/>
            <person name="Haridas S."/>
            <person name="Kuo A."/>
            <person name="Mondo S."/>
            <person name="Pangilinan J."/>
            <person name="Riley R."/>
            <person name="Labutti K."/>
            <person name="Andreopoulos B."/>
            <person name="Lipzen A."/>
            <person name="Chen C."/>
            <person name="Yanf M."/>
            <person name="Daum C."/>
            <person name="Ng V."/>
            <person name="Clum A."/>
            <person name="Steindorff A."/>
            <person name="Ohm R."/>
            <person name="Martin F."/>
            <person name="Silar P."/>
            <person name="Natvig D."/>
            <person name="Lalanne C."/>
            <person name="Gautier V."/>
            <person name="Ament-Velasquez S.L."/>
            <person name="Kruys A."/>
            <person name="Hutchinson M.I."/>
            <person name="Powell A.J."/>
            <person name="Barry K."/>
            <person name="Miller A.N."/>
            <person name="Grigoriev I.V."/>
            <person name="Debuchy R."/>
            <person name="Gladieux P."/>
            <person name="Thoren M.H."/>
            <person name="Johannesson H."/>
        </authorList>
    </citation>
    <scope>NUCLEOTIDE SEQUENCE</scope>
    <source>
        <strain evidence="13">PSN4</strain>
    </source>
</reference>
<keyword evidence="8 11" id="KW-0496">Mitochondrion</keyword>
<dbReference type="InterPro" id="IPR008386">
    <property type="entry name" value="ATP_synth_F0_esu_mt"/>
</dbReference>
<evidence type="ECO:0000256" key="1">
    <source>
        <dbReference type="ARBA" id="ARBA00004273"/>
    </source>
</evidence>
<evidence type="ECO:0000256" key="8">
    <source>
        <dbReference type="ARBA" id="ARBA00023128"/>
    </source>
</evidence>
<evidence type="ECO:0000256" key="7">
    <source>
        <dbReference type="ARBA" id="ARBA00023065"/>
    </source>
</evidence>
<evidence type="ECO:0000256" key="9">
    <source>
        <dbReference type="ARBA" id="ARBA00023136"/>
    </source>
</evidence>
<proteinExistence type="inferred from homology"/>
<dbReference type="GO" id="GO:0015986">
    <property type="term" value="P:proton motive force-driven ATP synthesis"/>
    <property type="evidence" value="ECO:0007669"/>
    <property type="project" value="InterPro"/>
</dbReference>
<dbReference type="GO" id="GO:0005743">
    <property type="term" value="C:mitochondrial inner membrane"/>
    <property type="evidence" value="ECO:0007669"/>
    <property type="project" value="UniProtKB-SubCell"/>
</dbReference>
<comment type="subunit">
    <text evidence="11">F-type ATPases have 2 components, CF(1) - the catalytic core - and CF(0) - the membrane proton channel. CF(1) and CF(0) have multiple subunits.</text>
</comment>
<comment type="caution">
    <text evidence="13">The sequence shown here is derived from an EMBL/GenBank/DDBJ whole genome shotgun (WGS) entry which is preliminary data.</text>
</comment>
<keyword evidence="10 11" id="KW-0066">ATP synthesis</keyword>
<protein>
    <recommendedName>
        <fullName evidence="11">ATP synthase F(0) complex subunit e, mitochondrial</fullName>
    </recommendedName>
</protein>
<feature type="region of interest" description="Disordered" evidence="12">
    <location>
        <begin position="60"/>
        <end position="87"/>
    </location>
</feature>
<sequence>MSTTSGANVLRYSALCLGVFYGFYHQRTITSAQRAAAAQHEYEHKLKLIDQAKAAYAKKTGKAPASSSAPAAATSGGANQDPNDPSFDFGVWLEDFMKQK</sequence>
<keyword evidence="6 11" id="KW-0999">Mitochondrion inner membrane</keyword>
<evidence type="ECO:0000256" key="10">
    <source>
        <dbReference type="ARBA" id="ARBA00023310"/>
    </source>
</evidence>
<evidence type="ECO:0000256" key="5">
    <source>
        <dbReference type="ARBA" id="ARBA00022781"/>
    </source>
</evidence>
<dbReference type="EMBL" id="MU839834">
    <property type="protein sequence ID" value="KAK1755091.1"/>
    <property type="molecule type" value="Genomic_DNA"/>
</dbReference>
<dbReference type="Proteomes" id="UP001239445">
    <property type="component" value="Unassembled WGS sequence"/>
</dbReference>
<comment type="subcellular location">
    <subcellularLocation>
        <location evidence="1 11">Mitochondrion inner membrane</location>
    </subcellularLocation>
</comment>
<keyword evidence="3 11" id="KW-0813">Transport</keyword>
<accession>A0AAJ0BFW0</accession>
<evidence type="ECO:0000313" key="14">
    <source>
        <dbReference type="Proteomes" id="UP001239445"/>
    </source>
</evidence>
<dbReference type="GO" id="GO:0015078">
    <property type="term" value="F:proton transmembrane transporter activity"/>
    <property type="evidence" value="ECO:0007669"/>
    <property type="project" value="InterPro"/>
</dbReference>
<evidence type="ECO:0000256" key="2">
    <source>
        <dbReference type="ARBA" id="ARBA00007333"/>
    </source>
</evidence>
<evidence type="ECO:0000313" key="13">
    <source>
        <dbReference type="EMBL" id="KAK1755091.1"/>
    </source>
</evidence>
<keyword evidence="7 11" id="KW-0406">Ion transport</keyword>